<reference evidence="3 4" key="1">
    <citation type="submission" date="2013-06" db="EMBL/GenBank/DDBJ databases">
        <title>Complete genome sequence of Paenibacillus mucilaginosus K02.</title>
        <authorList>
            <person name="Xiao B."/>
            <person name="Sun L."/>
            <person name="Xiao L."/>
            <person name="Lian B."/>
        </authorList>
    </citation>
    <scope>NUCLEOTIDE SEQUENCE [LARGE SCALE GENOMIC DNA]</scope>
    <source>
        <strain evidence="3 4">K02</strain>
    </source>
</reference>
<dbReference type="Pfam" id="PF00534">
    <property type="entry name" value="Glycos_transf_1"/>
    <property type="match status" value="1"/>
</dbReference>
<gene>
    <name evidence="3" type="ORF">B2K_32140</name>
</gene>
<dbReference type="PANTHER" id="PTHR12526:SF630">
    <property type="entry name" value="GLYCOSYLTRANSFERASE"/>
    <property type="match status" value="1"/>
</dbReference>
<dbReference type="Gene3D" id="3.40.50.2000">
    <property type="entry name" value="Glycogen Phosphorylase B"/>
    <property type="match status" value="2"/>
</dbReference>
<dbReference type="Proteomes" id="UP000007392">
    <property type="component" value="Chromosome"/>
</dbReference>
<evidence type="ECO:0000259" key="1">
    <source>
        <dbReference type="Pfam" id="PF00534"/>
    </source>
</evidence>
<dbReference type="EMBL" id="CP003422">
    <property type="protein sequence ID" value="AFH65303.1"/>
    <property type="molecule type" value="Genomic_DNA"/>
</dbReference>
<dbReference type="SUPFAM" id="SSF53756">
    <property type="entry name" value="UDP-Glycosyltransferase/glycogen phosphorylase"/>
    <property type="match status" value="1"/>
</dbReference>
<dbReference type="GO" id="GO:0016757">
    <property type="term" value="F:glycosyltransferase activity"/>
    <property type="evidence" value="ECO:0007669"/>
    <property type="project" value="InterPro"/>
</dbReference>
<dbReference type="InterPro" id="IPR001296">
    <property type="entry name" value="Glyco_trans_1"/>
</dbReference>
<name>I0BSF6_9BACL</name>
<evidence type="ECO:0000313" key="3">
    <source>
        <dbReference type="EMBL" id="AFH65303.1"/>
    </source>
</evidence>
<feature type="domain" description="Glycosyltransferase subfamily 4-like N-terminal" evidence="2">
    <location>
        <begin position="39"/>
        <end position="204"/>
    </location>
</feature>
<feature type="domain" description="Glycosyl transferase family 1" evidence="1">
    <location>
        <begin position="215"/>
        <end position="382"/>
    </location>
</feature>
<dbReference type="AlphaFoldDB" id="I0BSF6"/>
<dbReference type="InterPro" id="IPR028098">
    <property type="entry name" value="Glyco_trans_4-like_N"/>
</dbReference>
<evidence type="ECO:0000259" key="2">
    <source>
        <dbReference type="Pfam" id="PF13439"/>
    </source>
</evidence>
<sequence>MAGAADSGGRAIEASHTFTREGEGLMKHILYIQPYASQVGGVDTVLLQLVEGLDRSRYRAFVLLPGPSPYVAKYEAAGATVLFGQLAVFGKPTDLFYYPRNLAKLWVTVRTVMRVIREHRIDIVHSHKMELMGGNIAAKLMRVPAVQTVHELPRRPLFAYQAVGYLNHYFNDKVIVLCERSKIMFNWGSRVSDKLLKIYNGIDFKKELAALGGSDIRRELGIPADAQVVIAVARLSPMKGMEYFIQAADRLKKQGRPYHFLIVGDVAFDHEKAYKQKLMDLAEGAGLNGTLHFLGLRRDVPELLRQSDLFVLPSVYDIFPTVILEAMRAGLPVVATDVGGVPEMVRETTGALVPAENHEALADGIARVMDGDYRAMGERARELVEVEFSREAYVRKTTDIYEELWQSYEKYSTARSV</sequence>
<dbReference type="PATRIC" id="fig|997761.3.peg.6451"/>
<accession>I0BSF6</accession>
<keyword evidence="3" id="KW-0808">Transferase</keyword>
<dbReference type="KEGG" id="pmw:B2K_32140"/>
<evidence type="ECO:0000313" key="4">
    <source>
        <dbReference type="Proteomes" id="UP000007392"/>
    </source>
</evidence>
<organism evidence="3 4">
    <name type="scientific">Paenibacillus mucilaginosus K02</name>
    <dbReference type="NCBI Taxonomy" id="997761"/>
    <lineage>
        <taxon>Bacteria</taxon>
        <taxon>Bacillati</taxon>
        <taxon>Bacillota</taxon>
        <taxon>Bacilli</taxon>
        <taxon>Bacillales</taxon>
        <taxon>Paenibacillaceae</taxon>
        <taxon>Paenibacillus</taxon>
    </lineage>
</organism>
<dbReference type="HOGENOM" id="CLU_009583_0_3_9"/>
<dbReference type="PANTHER" id="PTHR12526">
    <property type="entry name" value="GLYCOSYLTRANSFERASE"/>
    <property type="match status" value="1"/>
</dbReference>
<protein>
    <submittedName>
        <fullName evidence="3">Alpha-galactose transferase</fullName>
    </submittedName>
</protein>
<dbReference type="Pfam" id="PF13439">
    <property type="entry name" value="Glyco_transf_4"/>
    <property type="match status" value="1"/>
</dbReference>
<proteinExistence type="predicted"/>